<accession>A0A4P6UXZ2</accession>
<sequence>MKKRLKNEKGLTLVELLAVIVILAIVAAIAIPAIGNIIENSRYNAVKADAINVLNAANLYFTENNGETTVTVKKLKEDGFLDSEGKIPTDSTITKAKGGHKLKASDITYSGNKKVTFNDATIQAINADNQEGSTEGDKTIPQGTQTPSQGTQ</sequence>
<keyword evidence="3" id="KW-0178">Competence</keyword>
<evidence type="ECO:0000313" key="7">
    <source>
        <dbReference type="Proteomes" id="UP000291151"/>
    </source>
</evidence>
<dbReference type="GO" id="GO:0009986">
    <property type="term" value="C:cell surface"/>
    <property type="evidence" value="ECO:0007669"/>
    <property type="project" value="UniProtKB-SubCell"/>
</dbReference>
<evidence type="ECO:0000256" key="2">
    <source>
        <dbReference type="ARBA" id="ARBA00022481"/>
    </source>
</evidence>
<dbReference type="InterPro" id="IPR045584">
    <property type="entry name" value="Pilin-like"/>
</dbReference>
<dbReference type="PROSITE" id="PS00409">
    <property type="entry name" value="PROKAR_NTER_METHYL"/>
    <property type="match status" value="1"/>
</dbReference>
<evidence type="ECO:0000256" key="4">
    <source>
        <dbReference type="SAM" id="MobiDB-lite"/>
    </source>
</evidence>
<dbReference type="Pfam" id="PF07963">
    <property type="entry name" value="N_methyl"/>
    <property type="match status" value="1"/>
</dbReference>
<evidence type="ECO:0000313" key="6">
    <source>
        <dbReference type="EMBL" id="QBK27148.1"/>
    </source>
</evidence>
<dbReference type="AlphaFoldDB" id="A0A4P6UXZ2"/>
<evidence type="ECO:0000256" key="5">
    <source>
        <dbReference type="SAM" id="Phobius"/>
    </source>
</evidence>
<keyword evidence="7" id="KW-1185">Reference proteome</keyword>
<feature type="region of interest" description="Disordered" evidence="4">
    <location>
        <begin position="126"/>
        <end position="152"/>
    </location>
</feature>
<name>A0A4P6UXZ2_9BACL</name>
<dbReference type="Proteomes" id="UP000291151">
    <property type="component" value="Chromosome"/>
</dbReference>
<dbReference type="InterPro" id="IPR012902">
    <property type="entry name" value="N_methyl_site"/>
</dbReference>
<dbReference type="KEGG" id="uth:DKZ56_07590"/>
<dbReference type="GO" id="GO:0015628">
    <property type="term" value="P:protein secretion by the type II secretion system"/>
    <property type="evidence" value="ECO:0007669"/>
    <property type="project" value="InterPro"/>
</dbReference>
<keyword evidence="5" id="KW-0472">Membrane</keyword>
<feature type="compositionally biased region" description="Low complexity" evidence="4">
    <location>
        <begin position="139"/>
        <end position="152"/>
    </location>
</feature>
<dbReference type="GO" id="GO:0030420">
    <property type="term" value="P:establishment of competence for transformation"/>
    <property type="evidence" value="ECO:0007669"/>
    <property type="project" value="UniProtKB-KW"/>
</dbReference>
<evidence type="ECO:0000256" key="3">
    <source>
        <dbReference type="ARBA" id="ARBA00023287"/>
    </source>
</evidence>
<dbReference type="NCBIfam" id="TIGR02532">
    <property type="entry name" value="IV_pilin_GFxxxE"/>
    <property type="match status" value="1"/>
</dbReference>
<dbReference type="EMBL" id="CP036528">
    <property type="protein sequence ID" value="QBK27148.1"/>
    <property type="molecule type" value="Genomic_DNA"/>
</dbReference>
<dbReference type="Gene3D" id="3.30.700.10">
    <property type="entry name" value="Glycoprotein, Type 4 Pilin"/>
    <property type="match status" value="1"/>
</dbReference>
<evidence type="ECO:0000256" key="1">
    <source>
        <dbReference type="ARBA" id="ARBA00004241"/>
    </source>
</evidence>
<protein>
    <submittedName>
        <fullName evidence="6">Prepilin-type N-terminal cleavage/methylation domain-containing protein</fullName>
    </submittedName>
</protein>
<dbReference type="SUPFAM" id="SSF54523">
    <property type="entry name" value="Pili subunits"/>
    <property type="match status" value="1"/>
</dbReference>
<keyword evidence="5" id="KW-1133">Transmembrane helix</keyword>
<keyword evidence="5" id="KW-0812">Transmembrane</keyword>
<gene>
    <name evidence="6" type="ORF">DKZ56_07590</name>
</gene>
<feature type="transmembrane region" description="Helical" evidence="5">
    <location>
        <begin position="12"/>
        <end position="34"/>
    </location>
</feature>
<proteinExistence type="predicted"/>
<reference evidence="6 7" key="1">
    <citation type="submission" date="2019-02" db="EMBL/GenBank/DDBJ databases">
        <title>Ureibacillus thermophilus.</title>
        <authorList>
            <person name="Sunny J.S."/>
            <person name="Natarajan A."/>
            <person name="Saleena L.M."/>
        </authorList>
    </citation>
    <scope>NUCLEOTIDE SEQUENCE [LARGE SCALE GENOMIC DNA]</scope>
    <source>
        <strain evidence="6 7">LM102</strain>
    </source>
</reference>
<organism evidence="6 7">
    <name type="scientific">Ureibacillus thermophilus</name>
    <dbReference type="NCBI Taxonomy" id="367743"/>
    <lineage>
        <taxon>Bacteria</taxon>
        <taxon>Bacillati</taxon>
        <taxon>Bacillota</taxon>
        <taxon>Bacilli</taxon>
        <taxon>Bacillales</taxon>
        <taxon>Caryophanaceae</taxon>
        <taxon>Ureibacillus</taxon>
    </lineage>
</organism>
<keyword evidence="2" id="KW-0488">Methylation</keyword>
<dbReference type="GO" id="GO:0015627">
    <property type="term" value="C:type II protein secretion system complex"/>
    <property type="evidence" value="ECO:0007669"/>
    <property type="project" value="InterPro"/>
</dbReference>
<dbReference type="PRINTS" id="PR00813">
    <property type="entry name" value="BCTERIALGSPG"/>
</dbReference>
<comment type="subcellular location">
    <subcellularLocation>
        <location evidence="1">Cell surface</location>
    </subcellularLocation>
</comment>
<dbReference type="InterPro" id="IPR000983">
    <property type="entry name" value="Bac_GSPG_pilin"/>
</dbReference>